<organism evidence="4 5">
    <name type="scientific">Rotaria socialis</name>
    <dbReference type="NCBI Taxonomy" id="392032"/>
    <lineage>
        <taxon>Eukaryota</taxon>
        <taxon>Metazoa</taxon>
        <taxon>Spiralia</taxon>
        <taxon>Gnathifera</taxon>
        <taxon>Rotifera</taxon>
        <taxon>Eurotatoria</taxon>
        <taxon>Bdelloidea</taxon>
        <taxon>Philodinida</taxon>
        <taxon>Philodinidae</taxon>
        <taxon>Rotaria</taxon>
    </lineage>
</organism>
<dbReference type="AlphaFoldDB" id="A0A820P3X5"/>
<dbReference type="InterPro" id="IPR024655">
    <property type="entry name" value="Asl1_glyco_hydro_catalytic"/>
</dbReference>
<keyword evidence="2" id="KW-0732">Signal</keyword>
<protein>
    <recommendedName>
        <fullName evidence="3">WSC domain-containing protein</fullName>
    </recommendedName>
</protein>
<dbReference type="Proteomes" id="UP000663851">
    <property type="component" value="Unassembled WGS sequence"/>
</dbReference>
<feature type="domain" description="WSC" evidence="3">
    <location>
        <begin position="23"/>
        <end position="113"/>
    </location>
</feature>
<feature type="chain" id="PRO_5032806745" description="WSC domain-containing protein" evidence="2">
    <location>
        <begin position="23"/>
        <end position="519"/>
    </location>
</feature>
<dbReference type="Pfam" id="PF01822">
    <property type="entry name" value="WSC"/>
    <property type="match status" value="1"/>
</dbReference>
<evidence type="ECO:0000313" key="5">
    <source>
        <dbReference type="Proteomes" id="UP000663851"/>
    </source>
</evidence>
<feature type="signal peptide" evidence="2">
    <location>
        <begin position="1"/>
        <end position="22"/>
    </location>
</feature>
<dbReference type="SUPFAM" id="SSF51445">
    <property type="entry name" value="(Trans)glycosidases"/>
    <property type="match status" value="1"/>
</dbReference>
<name>A0A820P3X5_9BILA</name>
<proteinExistence type="predicted"/>
<reference evidence="4" key="1">
    <citation type="submission" date="2021-02" db="EMBL/GenBank/DDBJ databases">
        <authorList>
            <person name="Nowell W R."/>
        </authorList>
    </citation>
    <scope>NUCLEOTIDE SEQUENCE</scope>
</reference>
<evidence type="ECO:0000256" key="1">
    <source>
        <dbReference type="SAM" id="MobiDB-lite"/>
    </source>
</evidence>
<feature type="compositionally biased region" description="Basic residues" evidence="1">
    <location>
        <begin position="503"/>
        <end position="519"/>
    </location>
</feature>
<evidence type="ECO:0000256" key="2">
    <source>
        <dbReference type="SAM" id="SignalP"/>
    </source>
</evidence>
<dbReference type="InterPro" id="IPR017853">
    <property type="entry name" value="GH"/>
</dbReference>
<dbReference type="PANTHER" id="PTHR34154:SF3">
    <property type="entry name" value="ALKALI-SENSITIVE LINKAGE PROTEIN 1"/>
    <property type="match status" value="1"/>
</dbReference>
<dbReference type="SMART" id="SM00321">
    <property type="entry name" value="WSC"/>
    <property type="match status" value="1"/>
</dbReference>
<feature type="compositionally biased region" description="Low complexity" evidence="1">
    <location>
        <begin position="483"/>
        <end position="502"/>
    </location>
</feature>
<dbReference type="EMBL" id="CAJOBO010001644">
    <property type="protein sequence ID" value="CAF4397862.1"/>
    <property type="molecule type" value="Genomic_DNA"/>
</dbReference>
<feature type="non-terminal residue" evidence="4">
    <location>
        <position position="519"/>
    </location>
</feature>
<dbReference type="InterPro" id="IPR002889">
    <property type="entry name" value="WSC_carb-bd"/>
</dbReference>
<evidence type="ECO:0000259" key="3">
    <source>
        <dbReference type="PROSITE" id="PS51212"/>
    </source>
</evidence>
<feature type="region of interest" description="Disordered" evidence="1">
    <location>
        <begin position="458"/>
        <end position="519"/>
    </location>
</feature>
<dbReference type="PANTHER" id="PTHR34154">
    <property type="entry name" value="ALKALI-SENSITIVE LINKAGE PROTEIN 1"/>
    <property type="match status" value="1"/>
</dbReference>
<gene>
    <name evidence="4" type="ORF">HFQ381_LOCUS19860</name>
</gene>
<dbReference type="PROSITE" id="PS51212">
    <property type="entry name" value="WSC"/>
    <property type="match status" value="1"/>
</dbReference>
<feature type="compositionally biased region" description="Basic residues" evidence="1">
    <location>
        <begin position="464"/>
        <end position="482"/>
    </location>
</feature>
<comment type="caution">
    <text evidence="4">The sequence shown here is derived from an EMBL/GenBank/DDBJ whole genome shotgun (WGS) entry which is preliminary data.</text>
</comment>
<dbReference type="Pfam" id="PF11790">
    <property type="entry name" value="Glyco_hydro_cc"/>
    <property type="match status" value="1"/>
</dbReference>
<accession>A0A820P3X5</accession>
<sequence>MGHVIPIYFMIIEAIIIWPTVSFSTPIGCYADFYPTSRAMPDAATNLTSNTPDRCTSYCTPLGLAYSGTENGNECYCSQAAPTVVSSACTMTCAGSSTKICGGVNALSVVYTSIPILPATNSTKRGLCWSWNNNASTFALFSPSNIPWLYNWELWDPRPAGVYSGAEYVPMCRTQVDAPNILRYLSKCNHTKLLGFNEPDLPVAKGGYYISPYNASVLWKQYIQPMKNLCKMALGAPAVTSSTTPGMGIDWLQQFFGNCTSPECSFDFIPLHWYGKSWSNFQKHLRKFHELFPTYPLWITEWEFTGFTSLVTANLEKQALQWLDAQSYVVRYAMFAPKEAARMNGKPNGAMVTDDLRELTNVGKIYAGLMSSKQIDDDYNSRDLANDRTSVPSNRVLIWSRRVGAKICGPKCTNHLIGMLVGSLVGGIALAVTLTMMLTPGSVDPLVKIGAKLFRNSRRVQPVPRRHLLQQQHQQRRQRQRQQQRPQQQLQQRPQQQLQQRPQQRRRPRRRQRHQQRAQ</sequence>
<dbReference type="InterPro" id="IPR053183">
    <property type="entry name" value="ASL1"/>
</dbReference>
<dbReference type="Gene3D" id="3.20.20.80">
    <property type="entry name" value="Glycosidases"/>
    <property type="match status" value="1"/>
</dbReference>
<evidence type="ECO:0000313" key="4">
    <source>
        <dbReference type="EMBL" id="CAF4397862.1"/>
    </source>
</evidence>
<dbReference type="GO" id="GO:0071966">
    <property type="term" value="P:fungal-type cell wall polysaccharide metabolic process"/>
    <property type="evidence" value="ECO:0007669"/>
    <property type="project" value="TreeGrafter"/>
</dbReference>